<keyword evidence="1" id="KW-1133">Transmembrane helix</keyword>
<evidence type="ECO:0000313" key="3">
    <source>
        <dbReference type="EMBL" id="QJD88622.1"/>
    </source>
</evidence>
<feature type="transmembrane region" description="Helical" evidence="1">
    <location>
        <begin position="33"/>
        <end position="55"/>
    </location>
</feature>
<evidence type="ECO:0000313" key="2">
    <source>
        <dbReference type="EMBL" id="QJD83287.1"/>
    </source>
</evidence>
<dbReference type="EMBL" id="CP051681">
    <property type="protein sequence ID" value="QJD88622.1"/>
    <property type="molecule type" value="Genomic_DNA"/>
</dbReference>
<dbReference type="AlphaFoldDB" id="A0A7Z2VT94"/>
<evidence type="ECO:0000256" key="1">
    <source>
        <dbReference type="SAM" id="Phobius"/>
    </source>
</evidence>
<dbReference type="EMBL" id="CP051680">
    <property type="protein sequence ID" value="QJD83287.1"/>
    <property type="molecule type" value="Genomic_DNA"/>
</dbReference>
<evidence type="ECO:0000313" key="4">
    <source>
        <dbReference type="Proteomes" id="UP000502248"/>
    </source>
</evidence>
<gene>
    <name evidence="2" type="ORF">HH215_08960</name>
    <name evidence="3" type="ORF">HH215_35900</name>
</gene>
<keyword evidence="1" id="KW-0472">Membrane</keyword>
<keyword evidence="3" id="KW-0614">Plasmid</keyword>
<dbReference type="Proteomes" id="UP000502248">
    <property type="component" value="Plasmid unnamed1"/>
</dbReference>
<keyword evidence="4" id="KW-1185">Reference proteome</keyword>
<dbReference type="KEGG" id="cheb:HH215_08960"/>
<dbReference type="RefSeq" id="WP_169279584.1">
    <property type="nucleotide sequence ID" value="NZ_CP051680.1"/>
</dbReference>
<dbReference type="Proteomes" id="UP000502248">
    <property type="component" value="Chromosome"/>
</dbReference>
<reference evidence="3 4" key="1">
    <citation type="submission" date="2020-04" db="EMBL/GenBank/DDBJ databases">
        <title>Genome sequencing of novel species.</title>
        <authorList>
            <person name="Heo J."/>
            <person name="Kim S.-J."/>
            <person name="Kim J.-S."/>
            <person name="Hong S.-B."/>
            <person name="Kwon S.-W."/>
        </authorList>
    </citation>
    <scope>NUCLEOTIDE SEQUENCE [LARGE SCALE GENOMIC DNA]</scope>
    <source>
        <strain evidence="3 4">MFER-1</strain>
        <plasmid evidence="3 4">unnamed1</plasmid>
    </source>
</reference>
<protein>
    <submittedName>
        <fullName evidence="3">Uncharacterized protein</fullName>
    </submittedName>
</protein>
<dbReference type="KEGG" id="cheb:HH215_35900"/>
<keyword evidence="1" id="KW-0812">Transmembrane</keyword>
<proteinExistence type="predicted"/>
<sequence>MKIEMMSNLPPTGESVAKLASEGNQLIIDISSISGFFAFCLVFVGLCLIVPVIIYEKYYKIADDEPASEINQENREATDQAA</sequence>
<accession>A0A7Z2VT94</accession>
<organism evidence="3 4">
    <name type="scientific">Cohnella herbarum</name>
    <dbReference type="NCBI Taxonomy" id="2728023"/>
    <lineage>
        <taxon>Bacteria</taxon>
        <taxon>Bacillati</taxon>
        <taxon>Bacillota</taxon>
        <taxon>Bacilli</taxon>
        <taxon>Bacillales</taxon>
        <taxon>Paenibacillaceae</taxon>
        <taxon>Cohnella</taxon>
    </lineage>
</organism>
<geneLocation type="plasmid" evidence="3 4">
    <name>unnamed1</name>
</geneLocation>
<name>A0A7Z2VT94_9BACL</name>